<dbReference type="InterPro" id="IPR006957">
    <property type="entry name" value="EIN3"/>
</dbReference>
<dbReference type="SUPFAM" id="SSF116768">
    <property type="entry name" value="DNA-binding domain of EIN3-like"/>
    <property type="match status" value="1"/>
</dbReference>
<feature type="domain" description="Ethylene insensitive 3-like DNA-binding" evidence="5">
    <location>
        <begin position="36"/>
        <end position="282"/>
    </location>
</feature>
<dbReference type="Proteomes" id="UP000036987">
    <property type="component" value="Unassembled WGS sequence"/>
</dbReference>
<dbReference type="STRING" id="29655.A0A0K9NRI9"/>
<evidence type="ECO:0000259" key="5">
    <source>
        <dbReference type="Pfam" id="PF04873"/>
    </source>
</evidence>
<evidence type="ECO:0000256" key="3">
    <source>
        <dbReference type="ARBA" id="ARBA00022745"/>
    </source>
</evidence>
<evidence type="ECO:0000256" key="1">
    <source>
        <dbReference type="ARBA" id="ARBA00004123"/>
    </source>
</evidence>
<organism evidence="6 7">
    <name type="scientific">Zostera marina</name>
    <name type="common">Eelgrass</name>
    <dbReference type="NCBI Taxonomy" id="29655"/>
    <lineage>
        <taxon>Eukaryota</taxon>
        <taxon>Viridiplantae</taxon>
        <taxon>Streptophyta</taxon>
        <taxon>Embryophyta</taxon>
        <taxon>Tracheophyta</taxon>
        <taxon>Spermatophyta</taxon>
        <taxon>Magnoliopsida</taxon>
        <taxon>Liliopsida</taxon>
        <taxon>Zosteraceae</taxon>
        <taxon>Zostera</taxon>
    </lineage>
</organism>
<comment type="similarity">
    <text evidence="2">Belongs to the EIN3 family.</text>
</comment>
<accession>A0A0K9NRI9</accession>
<dbReference type="GO" id="GO:0003677">
    <property type="term" value="F:DNA binding"/>
    <property type="evidence" value="ECO:0000318"/>
    <property type="project" value="GO_Central"/>
</dbReference>
<evidence type="ECO:0000313" key="6">
    <source>
        <dbReference type="EMBL" id="KMZ59208.1"/>
    </source>
</evidence>
<evidence type="ECO:0000256" key="2">
    <source>
        <dbReference type="ARBA" id="ARBA00009416"/>
    </source>
</evidence>
<dbReference type="Gene3D" id="1.10.3180.10">
    <property type="entry name" value="DNA-binding domain of EIN3-like"/>
    <property type="match status" value="2"/>
</dbReference>
<sequence>MIGGAIEEDMDIEVSNIQPANLTENDVSDEEIDEQELSMRMWKDHVRMKRIKERDKIMVQQELRNSKNRAYMDQSRRKKMSRAQDGILKYMLKLMEVCNARGFVYGIIPEKGKPVSGSSDNLRAWWKENVKFDKSGPAAIDDHDSADLSLISAQQSSGKHLDNLMSLQDATLGSLLSSLLQHCDPPQRKYPLNNGVSPPWWPSGTEDWWMDLDPLAGQIPPPYKKPHDLKKASKVGVLTAVIKHMSPNIAKIRNLIHKSKLLQDKMTAKESSIWRTILKREESNLKQPITENSMLSPTVSQSNVCNKREETDGAGCCTTSDKIQTGMVTKDNGNVCWRPKRKRNLATLTHVTDTQELQGIPVVNQSKLPQYECVSSDSNSESGIQFLLPDCGYDTTFPASLIDHSAQSMCITDSSLQPDIRNLETNCGNSPAVFSHAPIVDNQLLNGNGGVARMVENRIVDRNNGVVQQIKNGNVEINTGNQAVVGANTLDVNVHQSLPDSAFDNTQHKHVDGGLSNDDFSLNFDDIGEMPFDFGPLDFEDLEEFLDGEEIMEYLGT</sequence>
<comment type="caution">
    <text evidence="6">The sequence shown here is derived from an EMBL/GenBank/DDBJ whole genome shotgun (WGS) entry which is preliminary data.</text>
</comment>
<dbReference type="EMBL" id="LFYR01001803">
    <property type="protein sequence ID" value="KMZ59208.1"/>
    <property type="molecule type" value="Genomic_DNA"/>
</dbReference>
<dbReference type="GO" id="GO:0009873">
    <property type="term" value="P:ethylene-activated signaling pathway"/>
    <property type="evidence" value="ECO:0007669"/>
    <property type="project" value="UniProtKB-KW"/>
</dbReference>
<keyword evidence="4" id="KW-0539">Nucleus</keyword>
<dbReference type="PANTHER" id="PTHR33305:SF30">
    <property type="entry name" value="ETHYLENE INSENSITIVE 3-LIKE 3 PROTEIN"/>
    <property type="match status" value="1"/>
</dbReference>
<gene>
    <name evidence="6" type="ORF">ZOSMA_6G01400</name>
</gene>
<dbReference type="PANTHER" id="PTHR33305">
    <property type="entry name" value="ETHYLENE INSENSITIVE 3-LIKE 2 PROTEIN"/>
    <property type="match status" value="1"/>
</dbReference>
<comment type="subcellular location">
    <subcellularLocation>
        <location evidence="1">Nucleus</location>
    </subcellularLocation>
</comment>
<dbReference type="GO" id="GO:0005634">
    <property type="term" value="C:nucleus"/>
    <property type="evidence" value="ECO:0007669"/>
    <property type="project" value="UniProtKB-SubCell"/>
</dbReference>
<dbReference type="OrthoDB" id="2017676at2759"/>
<dbReference type="AlphaFoldDB" id="A0A0K9NRI9"/>
<evidence type="ECO:0000313" key="7">
    <source>
        <dbReference type="Proteomes" id="UP000036987"/>
    </source>
</evidence>
<dbReference type="InterPro" id="IPR047091">
    <property type="entry name" value="EIN3-like_DNA-bd"/>
</dbReference>
<dbReference type="GO" id="GO:0003700">
    <property type="term" value="F:DNA-binding transcription factor activity"/>
    <property type="evidence" value="ECO:0000318"/>
    <property type="project" value="GO_Central"/>
</dbReference>
<dbReference type="FunFam" id="1.10.3180.10:FF:000001">
    <property type="entry name" value="Ethylene insensitive 3-like 1"/>
    <property type="match status" value="1"/>
</dbReference>
<keyword evidence="7" id="KW-1185">Reference proteome</keyword>
<keyword evidence="3" id="KW-0936">Ethylene signaling pathway</keyword>
<proteinExistence type="inferred from homology"/>
<dbReference type="InterPro" id="IPR023278">
    <property type="entry name" value="Ethylene_insens-like_DNA-bd"/>
</dbReference>
<dbReference type="Pfam" id="PF04873">
    <property type="entry name" value="EIN3_DNA-bd"/>
    <property type="match status" value="1"/>
</dbReference>
<reference evidence="7" key="1">
    <citation type="journal article" date="2016" name="Nature">
        <title>The genome of the seagrass Zostera marina reveals angiosperm adaptation to the sea.</title>
        <authorList>
            <person name="Olsen J.L."/>
            <person name="Rouze P."/>
            <person name="Verhelst B."/>
            <person name="Lin Y.-C."/>
            <person name="Bayer T."/>
            <person name="Collen J."/>
            <person name="Dattolo E."/>
            <person name="De Paoli E."/>
            <person name="Dittami S."/>
            <person name="Maumus F."/>
            <person name="Michel G."/>
            <person name="Kersting A."/>
            <person name="Lauritano C."/>
            <person name="Lohaus R."/>
            <person name="Toepel M."/>
            <person name="Tonon T."/>
            <person name="Vanneste K."/>
            <person name="Amirebrahimi M."/>
            <person name="Brakel J."/>
            <person name="Bostroem C."/>
            <person name="Chovatia M."/>
            <person name="Grimwood J."/>
            <person name="Jenkins J.W."/>
            <person name="Jueterbock A."/>
            <person name="Mraz A."/>
            <person name="Stam W.T."/>
            <person name="Tice H."/>
            <person name="Bornberg-Bauer E."/>
            <person name="Green P.J."/>
            <person name="Pearson G.A."/>
            <person name="Procaccini G."/>
            <person name="Duarte C.M."/>
            <person name="Schmutz J."/>
            <person name="Reusch T.B.H."/>
            <person name="Van de Peer Y."/>
        </authorList>
    </citation>
    <scope>NUCLEOTIDE SEQUENCE [LARGE SCALE GENOMIC DNA]</scope>
    <source>
        <strain evidence="7">cv. Finnish</strain>
    </source>
</reference>
<protein>
    <recommendedName>
        <fullName evidence="5">Ethylene insensitive 3-like DNA-binding domain-containing protein</fullName>
    </recommendedName>
</protein>
<name>A0A0K9NRI9_ZOSMR</name>
<evidence type="ECO:0000256" key="4">
    <source>
        <dbReference type="ARBA" id="ARBA00023242"/>
    </source>
</evidence>